<dbReference type="EMBL" id="CADCWF010000102">
    <property type="protein sequence ID" value="CAA9549846.1"/>
    <property type="molecule type" value="Genomic_DNA"/>
</dbReference>
<accession>A0A6J4UHN6</accession>
<evidence type="ECO:0000313" key="2">
    <source>
        <dbReference type="EMBL" id="CAA9549846.1"/>
    </source>
</evidence>
<feature type="non-terminal residue" evidence="2">
    <location>
        <position position="1"/>
    </location>
</feature>
<feature type="region of interest" description="Disordered" evidence="1">
    <location>
        <begin position="1"/>
        <end position="176"/>
    </location>
</feature>
<feature type="non-terminal residue" evidence="2">
    <location>
        <position position="176"/>
    </location>
</feature>
<feature type="compositionally biased region" description="Low complexity" evidence="1">
    <location>
        <begin position="99"/>
        <end position="113"/>
    </location>
</feature>
<feature type="compositionally biased region" description="Basic residues" evidence="1">
    <location>
        <begin position="149"/>
        <end position="161"/>
    </location>
</feature>
<gene>
    <name evidence="2" type="ORF">AVDCRST_MAG59-1657</name>
</gene>
<proteinExistence type="predicted"/>
<feature type="compositionally biased region" description="Pro residues" evidence="1">
    <location>
        <begin position="164"/>
        <end position="176"/>
    </location>
</feature>
<feature type="compositionally biased region" description="Basic residues" evidence="1">
    <location>
        <begin position="25"/>
        <end position="38"/>
    </location>
</feature>
<name>A0A6J4UHN6_9BACT</name>
<protein>
    <submittedName>
        <fullName evidence="2">Uncharacterized protein</fullName>
    </submittedName>
</protein>
<evidence type="ECO:0000256" key="1">
    <source>
        <dbReference type="SAM" id="MobiDB-lite"/>
    </source>
</evidence>
<reference evidence="2" key="1">
    <citation type="submission" date="2020-02" db="EMBL/GenBank/DDBJ databases">
        <authorList>
            <person name="Meier V. D."/>
        </authorList>
    </citation>
    <scope>NUCLEOTIDE SEQUENCE</scope>
    <source>
        <strain evidence="2">AVDCRST_MAG59</strain>
    </source>
</reference>
<feature type="compositionally biased region" description="Low complexity" evidence="1">
    <location>
        <begin position="39"/>
        <end position="68"/>
    </location>
</feature>
<organism evidence="2">
    <name type="scientific">uncultured Thermomicrobiales bacterium</name>
    <dbReference type="NCBI Taxonomy" id="1645740"/>
    <lineage>
        <taxon>Bacteria</taxon>
        <taxon>Pseudomonadati</taxon>
        <taxon>Thermomicrobiota</taxon>
        <taxon>Thermomicrobia</taxon>
        <taxon>Thermomicrobiales</taxon>
        <taxon>environmental samples</taxon>
    </lineage>
</organism>
<dbReference type="AlphaFoldDB" id="A0A6J4UHN6"/>
<sequence length="176" mass="20731">GQQDVRRAGARRRLAPYPPRCSEGHRRRALRPRRRSWRSRPVAARELQRQLPAQRRLQRRAPLQQQSPLRRHPRQPGLLPARHRLPLGLRNLPEPPLRQPGDLQQQRVQPQRRLPAERALPQRPLRESGRVQPQRRLPTGRALPQRPLRPARRVHPQRRLPARPALPPRPLPRAQL</sequence>